<feature type="domain" description="Dimethylamine monooxygenase subunit DmmA-like C-terminal" evidence="1">
    <location>
        <begin position="106"/>
        <end position="152"/>
    </location>
</feature>
<sequence length="157" mass="17685">MNDIKNEPIFQPGKKHYVLCGDEEGLGSLSPIKMILSNEKMSFEEIHLLSECSSEVDRKLERQKMGTFLYVAAEGNKLRKVLSMATKLGYSPEEAQYIMVGKEEKRIFCCRCHVISIVCGESIKRGILNCPACSLKLELSDHYSPIKDAYLGYVAEV</sequence>
<dbReference type="AlphaFoldDB" id="A0A5D4T5H4"/>
<organism evidence="2 3">
    <name type="scientific">Sutcliffiella horikoshii</name>
    <dbReference type="NCBI Taxonomy" id="79883"/>
    <lineage>
        <taxon>Bacteria</taxon>
        <taxon>Bacillati</taxon>
        <taxon>Bacillota</taxon>
        <taxon>Bacilli</taxon>
        <taxon>Bacillales</taxon>
        <taxon>Bacillaceae</taxon>
        <taxon>Sutcliffiella</taxon>
    </lineage>
</organism>
<accession>A0A5D4T5H4</accession>
<comment type="caution">
    <text evidence="2">The sequence shown here is derived from an EMBL/GenBank/DDBJ whole genome shotgun (WGS) entry which is preliminary data.</text>
</comment>
<dbReference type="EMBL" id="VTET01000008">
    <property type="protein sequence ID" value="TYS70171.1"/>
    <property type="molecule type" value="Genomic_DNA"/>
</dbReference>
<evidence type="ECO:0000259" key="1">
    <source>
        <dbReference type="Pfam" id="PF22289"/>
    </source>
</evidence>
<protein>
    <recommendedName>
        <fullName evidence="1">Dimethylamine monooxygenase subunit DmmA-like C-terminal domain-containing protein</fullName>
    </recommendedName>
</protein>
<name>A0A5D4T5H4_9BACI</name>
<reference evidence="2 3" key="1">
    <citation type="submission" date="2019-08" db="EMBL/GenBank/DDBJ databases">
        <title>Bacillus genomes from the desert of Cuatro Cienegas, Coahuila.</title>
        <authorList>
            <person name="Olmedo-Alvarez G."/>
        </authorList>
    </citation>
    <scope>NUCLEOTIDE SEQUENCE [LARGE SCALE GENOMIC DNA]</scope>
    <source>
        <strain evidence="2 3">CH98b_3T</strain>
    </source>
</reference>
<dbReference type="RefSeq" id="WP_148980032.1">
    <property type="nucleotide sequence ID" value="NZ_JBNIKO010000001.1"/>
</dbReference>
<dbReference type="Pfam" id="PF22289">
    <property type="entry name" value="DmmA-like_C"/>
    <property type="match status" value="1"/>
</dbReference>
<dbReference type="InterPro" id="IPR048037">
    <property type="entry name" value="DmmA-like_C"/>
</dbReference>
<evidence type="ECO:0000313" key="3">
    <source>
        <dbReference type="Proteomes" id="UP000324517"/>
    </source>
</evidence>
<dbReference type="NCBIfam" id="NF041259">
    <property type="entry name" value="mono_DmmA_fam"/>
    <property type="match status" value="1"/>
</dbReference>
<proteinExistence type="predicted"/>
<dbReference type="OrthoDB" id="2867625at2"/>
<evidence type="ECO:0000313" key="2">
    <source>
        <dbReference type="EMBL" id="TYS70171.1"/>
    </source>
</evidence>
<dbReference type="Proteomes" id="UP000324517">
    <property type="component" value="Unassembled WGS sequence"/>
</dbReference>
<gene>
    <name evidence="2" type="ORF">FZC75_16190</name>
</gene>